<dbReference type="InterPro" id="IPR022516">
    <property type="entry name" value="CHP03798_Ocin"/>
</dbReference>
<dbReference type="Proteomes" id="UP000002274">
    <property type="component" value="Chromosome"/>
</dbReference>
<dbReference type="STRING" id="59922.P9303_21551"/>
<dbReference type="BioCyc" id="PMAR59922:G1G80-1882-MONOMER"/>
<accession>A2CBN0</accession>
<evidence type="ECO:0000259" key="1">
    <source>
        <dbReference type="Pfam" id="PF07862"/>
    </source>
</evidence>
<dbReference type="AlphaFoldDB" id="A2CBN0"/>
<proteinExistence type="predicted"/>
<dbReference type="EMBL" id="CP000554">
    <property type="protein sequence ID" value="ABM78890.1"/>
    <property type="molecule type" value="Genomic_DNA"/>
</dbReference>
<organism evidence="2 3">
    <name type="scientific">Prochlorococcus marinus (strain MIT 9303)</name>
    <dbReference type="NCBI Taxonomy" id="59922"/>
    <lineage>
        <taxon>Bacteria</taxon>
        <taxon>Bacillati</taxon>
        <taxon>Cyanobacteriota</taxon>
        <taxon>Cyanophyceae</taxon>
        <taxon>Synechococcales</taxon>
        <taxon>Prochlorococcaceae</taxon>
        <taxon>Prochlorococcus</taxon>
    </lineage>
</organism>
<dbReference type="NCBIfam" id="TIGR03798">
    <property type="entry name" value="leader_Nif11"/>
    <property type="match status" value="1"/>
</dbReference>
<dbReference type="RefSeq" id="WP_011826764.1">
    <property type="nucleotide sequence ID" value="NC_008820.1"/>
</dbReference>
<dbReference type="Pfam" id="PF07862">
    <property type="entry name" value="Nif11"/>
    <property type="match status" value="1"/>
</dbReference>
<dbReference type="HOGENOM" id="CLU_158613_1_0_3"/>
<name>A2CBN0_PROM3</name>
<reference evidence="2 3" key="1">
    <citation type="journal article" date="2007" name="PLoS Genet.">
        <title>Patterns and implications of gene gain and loss in the evolution of Prochlorococcus.</title>
        <authorList>
            <person name="Kettler G.C."/>
            <person name="Martiny A.C."/>
            <person name="Huang K."/>
            <person name="Zucker J."/>
            <person name="Coleman M.L."/>
            <person name="Rodrigue S."/>
            <person name="Chen F."/>
            <person name="Lapidus A."/>
            <person name="Ferriera S."/>
            <person name="Johnson J."/>
            <person name="Steglich C."/>
            <person name="Church G.M."/>
            <person name="Richardson P."/>
            <person name="Chisholm S.W."/>
        </authorList>
    </citation>
    <scope>NUCLEOTIDE SEQUENCE [LARGE SCALE GENOMIC DNA]</scope>
    <source>
        <strain evidence="2 3">MIT 9303</strain>
    </source>
</reference>
<evidence type="ECO:0000313" key="2">
    <source>
        <dbReference type="EMBL" id="ABM78890.1"/>
    </source>
</evidence>
<dbReference type="KEGG" id="pmf:P9303_21551"/>
<feature type="domain" description="Nif11" evidence="1">
    <location>
        <begin position="1"/>
        <end position="46"/>
    </location>
</feature>
<protein>
    <recommendedName>
        <fullName evidence="1">Nif11 domain-containing protein</fullName>
    </recommendedName>
</protein>
<gene>
    <name evidence="2" type="ordered locus">P9303_21551</name>
</gene>
<evidence type="ECO:0000313" key="3">
    <source>
        <dbReference type="Proteomes" id="UP000002274"/>
    </source>
</evidence>
<dbReference type="InterPro" id="IPR012903">
    <property type="entry name" value="Nif11"/>
</dbReference>
<sequence length="76" mass="8513">MPEAHLKAFMTMLRACPSLEQKLKAEGTDVLMLAKAAGYTVTMEDLEKGIFEYSGTELSHDERGYFSSGYRKEMNG</sequence>